<dbReference type="Proteomes" id="UP001058974">
    <property type="component" value="Chromosome 7"/>
</dbReference>
<dbReference type="InterPro" id="IPR001360">
    <property type="entry name" value="Glyco_hydro_1"/>
</dbReference>
<dbReference type="Pfam" id="PF00232">
    <property type="entry name" value="Glyco_hydro_1"/>
    <property type="match status" value="1"/>
</dbReference>
<dbReference type="AlphaFoldDB" id="A0A9D4ZZZ4"/>
<reference evidence="2 3" key="1">
    <citation type="journal article" date="2022" name="Nat. Genet.">
        <title>Improved pea reference genome and pan-genome highlight genomic features and evolutionary characteristics.</title>
        <authorList>
            <person name="Yang T."/>
            <person name="Liu R."/>
            <person name="Luo Y."/>
            <person name="Hu S."/>
            <person name="Wang D."/>
            <person name="Wang C."/>
            <person name="Pandey M.K."/>
            <person name="Ge S."/>
            <person name="Xu Q."/>
            <person name="Li N."/>
            <person name="Li G."/>
            <person name="Huang Y."/>
            <person name="Saxena R.K."/>
            <person name="Ji Y."/>
            <person name="Li M."/>
            <person name="Yan X."/>
            <person name="He Y."/>
            <person name="Liu Y."/>
            <person name="Wang X."/>
            <person name="Xiang C."/>
            <person name="Varshney R.K."/>
            <person name="Ding H."/>
            <person name="Gao S."/>
            <person name="Zong X."/>
        </authorList>
    </citation>
    <scope>NUCLEOTIDE SEQUENCE [LARGE SCALE GENOMIC DNA]</scope>
    <source>
        <strain evidence="2 3">cv. Zhongwan 6</strain>
    </source>
</reference>
<dbReference type="Gene3D" id="3.20.20.80">
    <property type="entry name" value="Glycosidases"/>
    <property type="match status" value="1"/>
</dbReference>
<evidence type="ECO:0000313" key="3">
    <source>
        <dbReference type="Proteomes" id="UP001058974"/>
    </source>
</evidence>
<evidence type="ECO:0000256" key="1">
    <source>
        <dbReference type="ARBA" id="ARBA00010838"/>
    </source>
</evidence>
<dbReference type="SUPFAM" id="SSF51445">
    <property type="entry name" value="(Trans)glycosidases"/>
    <property type="match status" value="1"/>
</dbReference>
<proteinExistence type="inferred from homology"/>
<dbReference type="Gramene" id="Psat07G0579900-T2">
    <property type="protein sequence ID" value="KAI5390636.1"/>
    <property type="gene ID" value="KIW84_075799"/>
</dbReference>
<keyword evidence="3" id="KW-1185">Reference proteome</keyword>
<organism evidence="2 3">
    <name type="scientific">Pisum sativum</name>
    <name type="common">Garden pea</name>
    <name type="synonym">Lathyrus oleraceus</name>
    <dbReference type="NCBI Taxonomy" id="3888"/>
    <lineage>
        <taxon>Eukaryota</taxon>
        <taxon>Viridiplantae</taxon>
        <taxon>Streptophyta</taxon>
        <taxon>Embryophyta</taxon>
        <taxon>Tracheophyta</taxon>
        <taxon>Spermatophyta</taxon>
        <taxon>Magnoliopsida</taxon>
        <taxon>eudicotyledons</taxon>
        <taxon>Gunneridae</taxon>
        <taxon>Pentapetalae</taxon>
        <taxon>rosids</taxon>
        <taxon>fabids</taxon>
        <taxon>Fabales</taxon>
        <taxon>Fabaceae</taxon>
        <taxon>Papilionoideae</taxon>
        <taxon>50 kb inversion clade</taxon>
        <taxon>NPAAA clade</taxon>
        <taxon>Hologalegina</taxon>
        <taxon>IRL clade</taxon>
        <taxon>Fabeae</taxon>
        <taxon>Lathyrus</taxon>
    </lineage>
</organism>
<evidence type="ECO:0000313" key="2">
    <source>
        <dbReference type="EMBL" id="KAI5390636.1"/>
    </source>
</evidence>
<name>A0A9D4ZZZ4_PEA</name>
<dbReference type="EMBL" id="JAMSHJ010000007">
    <property type="protein sequence ID" value="KAI5390636.1"/>
    <property type="molecule type" value="Genomic_DNA"/>
</dbReference>
<comment type="caution">
    <text evidence="2">The sequence shown here is derived from an EMBL/GenBank/DDBJ whole genome shotgun (WGS) entry which is preliminary data.</text>
</comment>
<dbReference type="InterPro" id="IPR017853">
    <property type="entry name" value="GH"/>
</dbReference>
<comment type="similarity">
    <text evidence="1">Belongs to the glycosyl hydrolase 1 family.</text>
</comment>
<gene>
    <name evidence="2" type="ORF">KIW84_075799</name>
</gene>
<dbReference type="GO" id="GO:0004553">
    <property type="term" value="F:hydrolase activity, hydrolyzing O-glycosyl compounds"/>
    <property type="evidence" value="ECO:0007669"/>
    <property type="project" value="InterPro"/>
</dbReference>
<dbReference type="GO" id="GO:0005975">
    <property type="term" value="P:carbohydrate metabolic process"/>
    <property type="evidence" value="ECO:0007669"/>
    <property type="project" value="InterPro"/>
</dbReference>
<sequence>MEIEVSKQVLIEGFLDNNGLHCLPKLSLKLSGFNCLNKSLPTQLDAQGYTVVKPSLDEDDVAIMKYMNTDAYRFSISWPRILPSMA</sequence>
<accession>A0A9D4ZZZ4</accession>
<protein>
    <submittedName>
        <fullName evidence="2">Beta-glucosidase 13, variant 2</fullName>
    </submittedName>
</protein>